<feature type="region of interest" description="Disordered" evidence="1">
    <location>
        <begin position="30"/>
        <end position="61"/>
    </location>
</feature>
<accession>A0AAV4LGS0</accession>
<dbReference type="EMBL" id="BOQE01000001">
    <property type="protein sequence ID" value="GIM46980.1"/>
    <property type="molecule type" value="Genomic_DNA"/>
</dbReference>
<sequence length="61" mass="6639">MGDVGTVSPFTIARAVGGFRGAPSFTTMERAAPTKTRLHYANQRDTDNNDLNIYGEQLPNP</sequence>
<proteinExistence type="predicted"/>
<comment type="caution">
    <text evidence="2">The sequence shown here is derived from an EMBL/GenBank/DDBJ whole genome shotgun (WGS) entry which is preliminary data.</text>
</comment>
<evidence type="ECO:0000313" key="3">
    <source>
        <dbReference type="Proteomes" id="UP001057291"/>
    </source>
</evidence>
<dbReference type="Proteomes" id="UP001057291">
    <property type="component" value="Unassembled WGS sequence"/>
</dbReference>
<name>A0AAV4LGS0_9BACL</name>
<dbReference type="AlphaFoldDB" id="A0AAV4LGS0"/>
<evidence type="ECO:0000256" key="1">
    <source>
        <dbReference type="SAM" id="MobiDB-lite"/>
    </source>
</evidence>
<gene>
    <name evidence="2" type="ORF">DNHGIG_25290</name>
</gene>
<keyword evidence="3" id="KW-1185">Reference proteome</keyword>
<organism evidence="2 3">
    <name type="scientific">Collibacillus ludicampi</name>
    <dbReference type="NCBI Taxonomy" id="2771369"/>
    <lineage>
        <taxon>Bacteria</taxon>
        <taxon>Bacillati</taxon>
        <taxon>Bacillota</taxon>
        <taxon>Bacilli</taxon>
        <taxon>Bacillales</taxon>
        <taxon>Alicyclobacillaceae</taxon>
        <taxon>Collibacillus</taxon>
    </lineage>
</organism>
<evidence type="ECO:0000313" key="2">
    <source>
        <dbReference type="EMBL" id="GIM46980.1"/>
    </source>
</evidence>
<reference evidence="2" key="1">
    <citation type="journal article" date="2023" name="Int. J. Syst. Evol. Microbiol.">
        <title>Collibacillus ludicampi gen. nov., sp. nov., a new soil bacterium of the family Alicyclobacillaceae.</title>
        <authorList>
            <person name="Jojima T."/>
            <person name="Ioku Y."/>
            <person name="Fukuta Y."/>
            <person name="Shirasaka N."/>
            <person name="Matsumura Y."/>
            <person name="Mori M."/>
        </authorList>
    </citation>
    <scope>NUCLEOTIDE SEQUENCE</scope>
    <source>
        <strain evidence="2">TP075</strain>
    </source>
</reference>
<protein>
    <submittedName>
        <fullName evidence="2">Uncharacterized protein</fullName>
    </submittedName>
</protein>